<gene>
    <name evidence="1" type="ORF">H6G95_17820</name>
</gene>
<dbReference type="PANTHER" id="PTHR38436">
    <property type="entry name" value="POLYKETIDE CYCLASE SNOAL-LIKE DOMAIN"/>
    <property type="match status" value="1"/>
</dbReference>
<reference evidence="1 2" key="1">
    <citation type="journal article" date="2020" name="ISME J.">
        <title>Comparative genomics reveals insights into cyanobacterial evolution and habitat adaptation.</title>
        <authorList>
            <person name="Chen M.Y."/>
            <person name="Teng W.K."/>
            <person name="Zhao L."/>
            <person name="Hu C.X."/>
            <person name="Zhou Y.K."/>
            <person name="Han B.P."/>
            <person name="Song L.R."/>
            <person name="Shu W.S."/>
        </authorList>
    </citation>
    <scope>NUCLEOTIDE SEQUENCE [LARGE SCALE GENOMIC DNA]</scope>
    <source>
        <strain evidence="1 2">FACHB-391</strain>
    </source>
</reference>
<dbReference type="PANTHER" id="PTHR38436:SF1">
    <property type="entry name" value="ESTER CYCLASE"/>
    <property type="match status" value="1"/>
</dbReference>
<comment type="caution">
    <text evidence="1">The sequence shown here is derived from an EMBL/GenBank/DDBJ whole genome shotgun (WGS) entry which is preliminary data.</text>
</comment>
<dbReference type="RefSeq" id="WP_190896057.1">
    <property type="nucleotide sequence ID" value="NZ_JACJTE010000018.1"/>
</dbReference>
<dbReference type="InterPro" id="IPR009959">
    <property type="entry name" value="Cyclase_SnoaL-like"/>
</dbReference>
<dbReference type="Pfam" id="PF07366">
    <property type="entry name" value="SnoaL"/>
    <property type="match status" value="1"/>
</dbReference>
<dbReference type="Gene3D" id="3.10.450.50">
    <property type="match status" value="1"/>
</dbReference>
<keyword evidence="2" id="KW-1185">Reference proteome</keyword>
<dbReference type="SUPFAM" id="SSF54427">
    <property type="entry name" value="NTF2-like"/>
    <property type="match status" value="1"/>
</dbReference>
<evidence type="ECO:0000313" key="1">
    <source>
        <dbReference type="EMBL" id="MBD2562437.1"/>
    </source>
</evidence>
<accession>A0ABR8EX75</accession>
<sequence>MSLAHNKSTVLQAYKAFDLGDIEQGKRLVSPDIIGCVMGSHKLEGVDAFFEYALMMRAAFPDGYHTFEDVIAEENQVVTRGIFCGTHQGEFMGIPPTGKQVKFSVMHIDRVINGKIVEHWGQGDTMALIQQLGIVILPKHC</sequence>
<dbReference type="InterPro" id="IPR032710">
    <property type="entry name" value="NTF2-like_dom_sf"/>
</dbReference>
<proteinExistence type="predicted"/>
<organism evidence="1 2">
    <name type="scientific">Nostoc linckia FACHB-391</name>
    <dbReference type="NCBI Taxonomy" id="2692906"/>
    <lineage>
        <taxon>Bacteria</taxon>
        <taxon>Bacillati</taxon>
        <taxon>Cyanobacteriota</taxon>
        <taxon>Cyanophyceae</taxon>
        <taxon>Nostocales</taxon>
        <taxon>Nostocaceae</taxon>
        <taxon>Nostoc</taxon>
    </lineage>
</organism>
<dbReference type="EMBL" id="JACJTE010000018">
    <property type="protein sequence ID" value="MBD2562437.1"/>
    <property type="molecule type" value="Genomic_DNA"/>
</dbReference>
<dbReference type="Proteomes" id="UP000604661">
    <property type="component" value="Unassembled WGS sequence"/>
</dbReference>
<name>A0ABR8EX75_NOSLI</name>
<protein>
    <submittedName>
        <fullName evidence="1">Ester cyclase</fullName>
    </submittedName>
</protein>
<evidence type="ECO:0000313" key="2">
    <source>
        <dbReference type="Proteomes" id="UP000604661"/>
    </source>
</evidence>